<dbReference type="SMART" id="SM00369">
    <property type="entry name" value="LRR_TYP"/>
    <property type="match status" value="3"/>
</dbReference>
<dbReference type="InterPro" id="IPR032675">
    <property type="entry name" value="LRR_dom_sf"/>
</dbReference>
<dbReference type="EMBL" id="ATCN01001149">
    <property type="protein sequence ID" value="EPR77910.1"/>
    <property type="molecule type" value="Genomic_DNA"/>
</dbReference>
<dbReference type="STRING" id="1358809.S7W556"/>
<keyword evidence="2" id="KW-0677">Repeat</keyword>
<dbReference type="InterPro" id="IPR050216">
    <property type="entry name" value="LRR_domain-containing"/>
</dbReference>
<dbReference type="PANTHER" id="PTHR48051">
    <property type="match status" value="1"/>
</dbReference>
<dbReference type="InParanoid" id="S7W556"/>
<dbReference type="Proteomes" id="UP000014978">
    <property type="component" value="Unassembled WGS sequence"/>
</dbReference>
<dbReference type="Gene3D" id="3.80.10.10">
    <property type="entry name" value="Ribonuclease Inhibitor"/>
    <property type="match status" value="2"/>
</dbReference>
<dbReference type="VEuPathDB" id="MicrosporidiaDB:SLOPH_1321"/>
<protein>
    <submittedName>
        <fullName evidence="3">Leucine rich repeat protein</fullName>
    </submittedName>
</protein>
<dbReference type="GO" id="GO:0005737">
    <property type="term" value="C:cytoplasm"/>
    <property type="evidence" value="ECO:0007669"/>
    <property type="project" value="TreeGrafter"/>
</dbReference>
<comment type="caution">
    <text evidence="3">The sequence shown here is derived from an EMBL/GenBank/DDBJ whole genome shotgun (WGS) entry which is preliminary data.</text>
</comment>
<keyword evidence="1" id="KW-0433">Leucine-rich repeat</keyword>
<evidence type="ECO:0000256" key="2">
    <source>
        <dbReference type="ARBA" id="ARBA00022737"/>
    </source>
</evidence>
<dbReference type="InterPro" id="IPR003591">
    <property type="entry name" value="Leu-rich_rpt_typical-subtyp"/>
</dbReference>
<name>S7W556_SPRLO</name>
<dbReference type="SUPFAM" id="SSF52058">
    <property type="entry name" value="L domain-like"/>
    <property type="match status" value="1"/>
</dbReference>
<proteinExistence type="predicted"/>
<evidence type="ECO:0000313" key="4">
    <source>
        <dbReference type="Proteomes" id="UP000014978"/>
    </source>
</evidence>
<evidence type="ECO:0000256" key="1">
    <source>
        <dbReference type="ARBA" id="ARBA00022614"/>
    </source>
</evidence>
<reference evidence="4" key="1">
    <citation type="journal article" date="2013" name="PLoS Genet.">
        <title>The genome of Spraguea lophii and the basis of host-microsporidian interactions.</title>
        <authorList>
            <person name="Campbell S.E."/>
            <person name="Williams T.A."/>
            <person name="Yousuf A."/>
            <person name="Soanes D.M."/>
            <person name="Paszkiewicz K.H."/>
            <person name="Williams B.A.P."/>
        </authorList>
    </citation>
    <scope>NUCLEOTIDE SEQUENCE [LARGE SCALE GENOMIC DNA]</scope>
    <source>
        <strain evidence="4">42_110</strain>
    </source>
</reference>
<organism evidence="3 4">
    <name type="scientific">Spraguea lophii (strain 42_110)</name>
    <name type="common">Microsporidian parasite</name>
    <dbReference type="NCBI Taxonomy" id="1358809"/>
    <lineage>
        <taxon>Eukaryota</taxon>
        <taxon>Fungi</taxon>
        <taxon>Fungi incertae sedis</taxon>
        <taxon>Microsporidia</taxon>
        <taxon>Spragueidae</taxon>
        <taxon>Spraguea</taxon>
    </lineage>
</organism>
<sequence>MFNNLLELYLECSKISELSIFDNTLQNLETLNLSNNNFSKLDRNIFQLKHLKNLLVFGIIFTEIEKFPHERDDLISLTLTLKDISVLSNIFWFNCINMLTVCCIDRFDGEIDIFEYVPTNSQIKYLSLYKCFLTSIPRDISKLINLETFNAGGNEIIILDNVFTNMTSLKSLGLSFNQITNIDEVYLI</sequence>
<keyword evidence="4" id="KW-1185">Reference proteome</keyword>
<accession>S7W556</accession>
<dbReference type="PANTHER" id="PTHR48051:SF1">
    <property type="entry name" value="RAS SUPPRESSOR PROTEIN 1"/>
    <property type="match status" value="1"/>
</dbReference>
<dbReference type="OrthoDB" id="1060944at2759"/>
<dbReference type="InterPro" id="IPR001611">
    <property type="entry name" value="Leu-rich_rpt"/>
</dbReference>
<evidence type="ECO:0000313" key="3">
    <source>
        <dbReference type="EMBL" id="EPR77910.1"/>
    </source>
</evidence>
<dbReference type="HOGENOM" id="CLU_1441928_0_0_1"/>
<dbReference type="PROSITE" id="PS51450">
    <property type="entry name" value="LRR"/>
    <property type="match status" value="2"/>
</dbReference>
<dbReference type="Pfam" id="PF00560">
    <property type="entry name" value="LRR_1"/>
    <property type="match status" value="1"/>
</dbReference>
<gene>
    <name evidence="3" type="ORF">SLOPH_1321</name>
</gene>
<dbReference type="AlphaFoldDB" id="S7W556"/>